<protein>
    <submittedName>
        <fullName evidence="11">Cytochrome B6-F complex subunit VI (PetL)</fullName>
    </submittedName>
</protein>
<evidence type="ECO:0000256" key="6">
    <source>
        <dbReference type="ARBA" id="ARBA00023078"/>
    </source>
</evidence>
<comment type="function">
    <text evidence="8">Component of the cytochrome b6-f complex, which mediates electron transfer between photosystem II (PSII) and photosystem I (PSI), cyclic electron flow around PSI, and state transitions. PetL is important for photoautotrophic growth as well as for electron transfer efficiency and stability of the cytochrome b6-f complex.</text>
</comment>
<comment type="subcellular location">
    <subcellularLocation>
        <location evidence="1">Membrane</location>
        <topology evidence="1">Single-pass membrane protein</topology>
    </subcellularLocation>
</comment>
<keyword evidence="6" id="KW-0793">Thylakoid</keyword>
<organism evidence="11 12">
    <name type="scientific">Roseofilum reptotaenium AO1-A</name>
    <dbReference type="NCBI Taxonomy" id="1925591"/>
    <lineage>
        <taxon>Bacteria</taxon>
        <taxon>Bacillati</taxon>
        <taxon>Cyanobacteriota</taxon>
        <taxon>Cyanophyceae</taxon>
        <taxon>Desertifilales</taxon>
        <taxon>Desertifilaceae</taxon>
        <taxon>Roseofilum</taxon>
    </lineage>
</organism>
<accession>A0A1L9QM55</accession>
<gene>
    <name evidence="11" type="ORF">BI308_20130</name>
</gene>
<evidence type="ECO:0000256" key="2">
    <source>
        <dbReference type="ARBA" id="ARBA00022448"/>
    </source>
</evidence>
<dbReference type="GO" id="GO:0016020">
    <property type="term" value="C:membrane"/>
    <property type="evidence" value="ECO:0007669"/>
    <property type="project" value="UniProtKB-SubCell"/>
</dbReference>
<comment type="subunit">
    <text evidence="9">The 4 large subunits of the cytochrome b6-f complex are cytochrome b6, subunit IV (17 kDa polypeptide, PetD), cytochrome f and the Rieske protein, while the 4 small subunits are PetG, PetL, PetM and PetN. The complex functions as a dimer.</text>
</comment>
<dbReference type="GO" id="GO:0009512">
    <property type="term" value="C:cytochrome b6f complex"/>
    <property type="evidence" value="ECO:0007669"/>
    <property type="project" value="InterPro"/>
</dbReference>
<dbReference type="GO" id="GO:0009055">
    <property type="term" value="F:electron transfer activity"/>
    <property type="evidence" value="ECO:0007669"/>
    <property type="project" value="InterPro"/>
</dbReference>
<keyword evidence="2" id="KW-0813">Transport</keyword>
<dbReference type="AlphaFoldDB" id="A0A1L9QM55"/>
<dbReference type="InterPro" id="IPR007802">
    <property type="entry name" value="Cyt_b6/f_cplx_su6"/>
</dbReference>
<dbReference type="EMBL" id="MLAW01000045">
    <property type="protein sequence ID" value="OJJ21911.1"/>
    <property type="molecule type" value="Genomic_DNA"/>
</dbReference>
<dbReference type="Proteomes" id="UP000183940">
    <property type="component" value="Unassembled WGS sequence"/>
</dbReference>
<keyword evidence="12" id="KW-1185">Reference proteome</keyword>
<keyword evidence="4" id="KW-0249">Electron transport</keyword>
<evidence type="ECO:0000313" key="11">
    <source>
        <dbReference type="EMBL" id="OJJ21911.1"/>
    </source>
</evidence>
<evidence type="ECO:0000256" key="4">
    <source>
        <dbReference type="ARBA" id="ARBA00022982"/>
    </source>
</evidence>
<keyword evidence="5 10" id="KW-1133">Transmembrane helix</keyword>
<evidence type="ECO:0000256" key="9">
    <source>
        <dbReference type="ARBA" id="ARBA00025834"/>
    </source>
</evidence>
<dbReference type="Pfam" id="PF05115">
    <property type="entry name" value="PetL"/>
    <property type="match status" value="1"/>
</dbReference>
<evidence type="ECO:0000256" key="3">
    <source>
        <dbReference type="ARBA" id="ARBA00022692"/>
    </source>
</evidence>
<evidence type="ECO:0000256" key="8">
    <source>
        <dbReference type="ARBA" id="ARBA00025197"/>
    </source>
</evidence>
<feature type="transmembrane region" description="Helical" evidence="10">
    <location>
        <begin position="6"/>
        <end position="27"/>
    </location>
</feature>
<evidence type="ECO:0000256" key="7">
    <source>
        <dbReference type="ARBA" id="ARBA00023136"/>
    </source>
</evidence>
<keyword evidence="7 10" id="KW-0472">Membrane</keyword>
<keyword evidence="3 10" id="KW-0812">Transmembrane</keyword>
<comment type="caution">
    <text evidence="11">The sequence shown here is derived from an EMBL/GenBank/DDBJ whole genome shotgun (WGS) entry which is preliminary data.</text>
</comment>
<evidence type="ECO:0000256" key="1">
    <source>
        <dbReference type="ARBA" id="ARBA00004167"/>
    </source>
</evidence>
<dbReference type="STRING" id="1925591.BI308_20130"/>
<reference evidence="11" key="1">
    <citation type="submission" date="2016-10" db="EMBL/GenBank/DDBJ databases">
        <title>CRISPR-Cas defence system in Roseofilum reptotaenium: evidence of a bacteriophage-cyanobacterium arms race in the coral black band disease.</title>
        <authorList>
            <person name="Buerger P."/>
            <person name="Wood-Charlson E.M."/>
            <person name="Weynberg K.D."/>
            <person name="Willis B."/>
            <person name="Van Oppen M.J."/>
        </authorList>
    </citation>
    <scope>NUCLEOTIDE SEQUENCE [LARGE SCALE GENOMIC DNA]</scope>
    <source>
        <strain evidence="11">AO1-A</strain>
    </source>
</reference>
<evidence type="ECO:0000256" key="5">
    <source>
        <dbReference type="ARBA" id="ARBA00022989"/>
    </source>
</evidence>
<proteinExistence type="predicted"/>
<name>A0A1L9QM55_9CYAN</name>
<sequence length="33" mass="3502">MSIGGAITYFAFLGGMIGVALTLWFGLRAIKLI</sequence>
<evidence type="ECO:0000313" key="12">
    <source>
        <dbReference type="Proteomes" id="UP000183940"/>
    </source>
</evidence>
<evidence type="ECO:0000256" key="10">
    <source>
        <dbReference type="SAM" id="Phobius"/>
    </source>
</evidence>